<feature type="region of interest" description="Disordered" evidence="4">
    <location>
        <begin position="483"/>
        <end position="503"/>
    </location>
</feature>
<dbReference type="SUPFAM" id="SSF46977">
    <property type="entry name" value="Succinate dehydrogenase/fumarate reductase flavoprotein C-terminal domain"/>
    <property type="match status" value="1"/>
</dbReference>
<dbReference type="PANTHER" id="PTHR11632">
    <property type="entry name" value="SUCCINATE DEHYDROGENASE 2 FLAVOPROTEIN SUBUNIT"/>
    <property type="match status" value="1"/>
</dbReference>
<dbReference type="SUPFAM" id="SSF51905">
    <property type="entry name" value="FAD/NAD(P)-binding domain"/>
    <property type="match status" value="1"/>
</dbReference>
<protein>
    <submittedName>
        <fullName evidence="7">Oxidoreductase</fullName>
    </submittedName>
</protein>
<evidence type="ECO:0000313" key="8">
    <source>
        <dbReference type="Proteomes" id="UP000093111"/>
    </source>
</evidence>
<dbReference type="STRING" id="1612624.ADU59_15985"/>
<keyword evidence="3" id="KW-0560">Oxidoreductase</keyword>
<dbReference type="GO" id="GO:0016491">
    <property type="term" value="F:oxidoreductase activity"/>
    <property type="evidence" value="ECO:0007669"/>
    <property type="project" value="UniProtKB-KW"/>
</dbReference>
<dbReference type="Proteomes" id="UP000093111">
    <property type="component" value="Unassembled WGS sequence"/>
</dbReference>
<dbReference type="Gene3D" id="3.50.50.60">
    <property type="entry name" value="FAD/NAD(P)-binding domain"/>
    <property type="match status" value="1"/>
</dbReference>
<organism evidence="7 8">
    <name type="scientific">Pararhizobium polonicum</name>
    <dbReference type="NCBI Taxonomy" id="1612624"/>
    <lineage>
        <taxon>Bacteria</taxon>
        <taxon>Pseudomonadati</taxon>
        <taxon>Pseudomonadota</taxon>
        <taxon>Alphaproteobacteria</taxon>
        <taxon>Hyphomicrobiales</taxon>
        <taxon>Rhizobiaceae</taxon>
        <taxon>Rhizobium/Agrobacterium group</taxon>
        <taxon>Pararhizobium</taxon>
    </lineage>
</organism>
<feature type="domain" description="Fumarate reductase/succinate dehydrogenase flavoprotein-like C-terminal" evidence="6">
    <location>
        <begin position="425"/>
        <end position="501"/>
    </location>
</feature>
<evidence type="ECO:0000259" key="5">
    <source>
        <dbReference type="Pfam" id="PF00890"/>
    </source>
</evidence>
<dbReference type="Pfam" id="PF02910">
    <property type="entry name" value="Succ_DH_flav_C"/>
    <property type="match status" value="1"/>
</dbReference>
<comment type="cofactor">
    <cofactor evidence="1">
        <name>FAD</name>
        <dbReference type="ChEBI" id="CHEBI:57692"/>
    </cofactor>
</comment>
<dbReference type="InterPro" id="IPR027477">
    <property type="entry name" value="Succ_DH/fumarate_Rdtase_cat_sf"/>
</dbReference>
<reference evidence="7 8" key="1">
    <citation type="journal article" date="2016" name="Syst. Appl. Microbiol.">
        <title>Pararhizobium polonicum sp. nov. isolated from tumors on stone fruit rootstocks.</title>
        <authorList>
            <person name="Pulawska J."/>
            <person name="Kuzmanovic N."/>
            <person name="Willems A."/>
            <person name="Pothier J.F."/>
        </authorList>
    </citation>
    <scope>NUCLEOTIDE SEQUENCE [LARGE SCALE GENOMIC DNA]</scope>
    <source>
        <strain evidence="7 8">F5.1</strain>
    </source>
</reference>
<proteinExistence type="predicted"/>
<dbReference type="RefSeq" id="WP_068955120.1">
    <property type="nucleotide sequence ID" value="NZ_LGLV01000009.1"/>
</dbReference>
<evidence type="ECO:0000313" key="7">
    <source>
        <dbReference type="EMBL" id="OBZ94669.1"/>
    </source>
</evidence>
<feature type="compositionally biased region" description="Basic and acidic residues" evidence="4">
    <location>
        <begin position="483"/>
        <end position="499"/>
    </location>
</feature>
<dbReference type="AlphaFoldDB" id="A0A1C7P0B3"/>
<dbReference type="InterPro" id="IPR037099">
    <property type="entry name" value="Fum_R/Succ_DH_flav-like_C_sf"/>
</dbReference>
<dbReference type="OrthoDB" id="9805351at2"/>
<dbReference type="Pfam" id="PF00890">
    <property type="entry name" value="FAD_binding_2"/>
    <property type="match status" value="1"/>
</dbReference>
<sequence>MGVANGGDTVHLDADVLIIGGGLAGTWAAAAARRAGASVVLADKGCCGTSGVTATAGPGHWWVPPDPPELRENTIRNRQKTGFGLNDPEWMARVLAKTWESLPTLHRFYDFSKDGTGATRYRELRGPEYMRALRKLVDSLGITVLDHCPALELLQRADGSVSGARGLRRQQGGEWQVNAGAVVLATGGTSFLSRLLGSHTNTGDGYLMAAEAGAELSGMEFTNYYTVALAGSNMTRSMSYAFATYYDEDGAVIPIPPGPDVSRPLAQAMLKGKVFCDLSRTPEDIRAKVPIISPNFMLPFHRWGIDPYRDKFEVTMHGEGTVRGIGGLRIVTEDCGTSVPGLYAAGDAATRELVAGAISGGGNINSAWAVSSGQWAGQGATRFAARQRGRDAGRPIGQAGLRPVAQHEVDLRATLSIIQNEMLSYDKNIFRTGEKLKRTGEVLDDIWSVFHAHALGNGANVLRTRETAAMLATARWSAASALARDESRGMHQRDDRPETNARFSHRILAGGLDKVWTSKDGSQPLELAS</sequence>
<keyword evidence="8" id="KW-1185">Reference proteome</keyword>
<comment type="caution">
    <text evidence="7">The sequence shown here is derived from an EMBL/GenBank/DDBJ whole genome shotgun (WGS) entry which is preliminary data.</text>
</comment>
<gene>
    <name evidence="7" type="ORF">ADU59_15985</name>
</gene>
<dbReference type="InterPro" id="IPR003953">
    <property type="entry name" value="FAD-dep_OxRdtase_2_FAD-bd"/>
</dbReference>
<dbReference type="PRINTS" id="PR00411">
    <property type="entry name" value="PNDRDTASEI"/>
</dbReference>
<evidence type="ECO:0000256" key="4">
    <source>
        <dbReference type="SAM" id="MobiDB-lite"/>
    </source>
</evidence>
<dbReference type="PANTHER" id="PTHR11632:SF51">
    <property type="entry name" value="SUCCINATE DEHYDROGENASE [UBIQUINONE] FLAVOPROTEIN SUBUNIT, MITOCHONDRIAL"/>
    <property type="match status" value="1"/>
</dbReference>
<evidence type="ECO:0000256" key="2">
    <source>
        <dbReference type="ARBA" id="ARBA00022630"/>
    </source>
</evidence>
<dbReference type="InterPro" id="IPR036188">
    <property type="entry name" value="FAD/NAD-bd_sf"/>
</dbReference>
<evidence type="ECO:0000256" key="3">
    <source>
        <dbReference type="ARBA" id="ARBA00023002"/>
    </source>
</evidence>
<keyword evidence="2" id="KW-0285">Flavoprotein</keyword>
<dbReference type="Gene3D" id="1.20.58.100">
    <property type="entry name" value="Fumarate reductase/succinate dehydrogenase flavoprotein-like, C-terminal domain"/>
    <property type="match status" value="1"/>
</dbReference>
<name>A0A1C7P0B3_9HYPH</name>
<dbReference type="Gene3D" id="3.90.700.10">
    <property type="entry name" value="Succinate dehydrogenase/fumarate reductase flavoprotein, catalytic domain"/>
    <property type="match status" value="1"/>
</dbReference>
<dbReference type="InterPro" id="IPR030664">
    <property type="entry name" value="SdhA/FrdA/AprA"/>
</dbReference>
<evidence type="ECO:0000256" key="1">
    <source>
        <dbReference type="ARBA" id="ARBA00001974"/>
    </source>
</evidence>
<dbReference type="InterPro" id="IPR015939">
    <property type="entry name" value="Fum_Rdtase/Succ_DH_flav-like_C"/>
</dbReference>
<dbReference type="PRINTS" id="PR00368">
    <property type="entry name" value="FADPNR"/>
</dbReference>
<dbReference type="PATRIC" id="fig|1612624.7.peg.5124"/>
<dbReference type="EMBL" id="LGLV01000009">
    <property type="protein sequence ID" value="OBZ94669.1"/>
    <property type="molecule type" value="Genomic_DNA"/>
</dbReference>
<feature type="domain" description="FAD-dependent oxidoreductase 2 FAD-binding" evidence="5">
    <location>
        <begin position="15"/>
        <end position="230"/>
    </location>
</feature>
<evidence type="ECO:0000259" key="6">
    <source>
        <dbReference type="Pfam" id="PF02910"/>
    </source>
</evidence>
<accession>A0A1C7P0B3</accession>